<proteinExistence type="predicted"/>
<sequence length="260" mass="29560">MMDRAPPTITLTQPDDEPVATDNQASESGRLDVDRRRPRDTLTLKLAGKSYVVSRDRFCTCKYIRVSLRRGPAPCLDLPWGNVIPIETMDWFVELLQTLTPGEVVIPSWQLCDPEEDRVERIAALARLYKLSILMAYPVLVEAARRTGTELIRRVHVAQDTDTELRKTVRQFDDAYQAWSFLDGFLQHWILAKFCAVVHDVDRAISLLGPLDISNEFREKAMGMQLRKGTRALSLQDEKAVEEDKSVEEDKAAEEKTAVS</sequence>
<feature type="region of interest" description="Disordered" evidence="1">
    <location>
        <begin position="1"/>
        <end position="33"/>
    </location>
</feature>
<protein>
    <submittedName>
        <fullName evidence="2">Uncharacterized protein</fullName>
    </submittedName>
</protein>
<comment type="caution">
    <text evidence="2">The sequence shown here is derived from an EMBL/GenBank/DDBJ whole genome shotgun (WGS) entry which is preliminary data.</text>
</comment>
<name>A0AAW0QIP7_9PEZI</name>
<evidence type="ECO:0000256" key="1">
    <source>
        <dbReference type="SAM" id="MobiDB-lite"/>
    </source>
</evidence>
<dbReference type="EMBL" id="JAQQWP010000010">
    <property type="protein sequence ID" value="KAK8097134.1"/>
    <property type="molecule type" value="Genomic_DNA"/>
</dbReference>
<gene>
    <name evidence="2" type="ORF">PG999_013078</name>
</gene>
<dbReference type="AlphaFoldDB" id="A0AAW0QIP7"/>
<feature type="region of interest" description="Disordered" evidence="1">
    <location>
        <begin position="237"/>
        <end position="260"/>
    </location>
</feature>
<evidence type="ECO:0000313" key="3">
    <source>
        <dbReference type="Proteomes" id="UP001392437"/>
    </source>
</evidence>
<evidence type="ECO:0000313" key="2">
    <source>
        <dbReference type="EMBL" id="KAK8097134.1"/>
    </source>
</evidence>
<organism evidence="2 3">
    <name type="scientific">Apiospora kogelbergensis</name>
    <dbReference type="NCBI Taxonomy" id="1337665"/>
    <lineage>
        <taxon>Eukaryota</taxon>
        <taxon>Fungi</taxon>
        <taxon>Dikarya</taxon>
        <taxon>Ascomycota</taxon>
        <taxon>Pezizomycotina</taxon>
        <taxon>Sordariomycetes</taxon>
        <taxon>Xylariomycetidae</taxon>
        <taxon>Amphisphaeriales</taxon>
        <taxon>Apiosporaceae</taxon>
        <taxon>Apiospora</taxon>
    </lineage>
</organism>
<accession>A0AAW0QIP7</accession>
<keyword evidence="3" id="KW-1185">Reference proteome</keyword>
<reference evidence="2 3" key="1">
    <citation type="submission" date="2023-01" db="EMBL/GenBank/DDBJ databases">
        <title>Analysis of 21 Apiospora genomes using comparative genomics revels a genus with tremendous synthesis potential of carbohydrate active enzymes and secondary metabolites.</title>
        <authorList>
            <person name="Sorensen T."/>
        </authorList>
    </citation>
    <scope>NUCLEOTIDE SEQUENCE [LARGE SCALE GENOMIC DNA]</scope>
    <source>
        <strain evidence="2 3">CBS 117206</strain>
    </source>
</reference>
<dbReference type="Proteomes" id="UP001392437">
    <property type="component" value="Unassembled WGS sequence"/>
</dbReference>